<dbReference type="SUPFAM" id="SSF52540">
    <property type="entry name" value="P-loop containing nucleoside triphosphate hydrolases"/>
    <property type="match status" value="1"/>
</dbReference>
<comment type="caution">
    <text evidence="3">The sequence shown here is derived from an EMBL/GenBank/DDBJ whole genome shotgun (WGS) entry which is preliminary data.</text>
</comment>
<dbReference type="InterPro" id="IPR011047">
    <property type="entry name" value="Quinoprotein_ADH-like_sf"/>
</dbReference>
<evidence type="ECO:0000313" key="3">
    <source>
        <dbReference type="EMBL" id="GJD87739.1"/>
    </source>
</evidence>
<sequence length="1513" mass="163438">MADQADRSGQKVLVVIPTTAGPIRVVSLRTIGSKGRSAVLLDGTTTQANISNSYNDFIKSPTGLINRLFDLPDTPTYRLDISDRIESGSSWNLAVLAAHALKAASRGLASAIHEATHLVWATGSINAVHLSIEPVAHISEKLRKSAALFEAARAAGLEVDVFLPIGTEEDLDGDVAASLRSLRIQPAFVGRVDDLLAKLGLPALPRAATDEPGNLGRWTGNPYRGLEPYLREHSAVFFGRGKAREEAGELIRIAHARERPFLLVHGPSGAGKSSFVQAGLVGDLEASLGAEAKLAVAIITPSGATSPAAAVAAALVDMDRQHQTHADPGGPAEETAPPRQRGGRPARLLVVDQLEELFAPSISQAERVAFADMIEKIVRSGSTYVVATIRSDALGSLDQAPALARLARDERLYRLERPNRRELVEIIASPAALAGYAFPDSGMPDELVETALASSDSLPLLQAVLFRLFELSGEAKRITARDLERLGGFEGVVGRWADEVAAELVAGGASDAALDRVLVSLVRTDRDTGRPHARTVVYRPESEEGSILRNLAKGRLVGLFVSTAGPQARLAHEVLTTHWERLAGLVRQLTTAMTLRDELEARAGVWEDRGRDEAELLRGTSRIEAAMQLKTDRLVHLEDREVDFIEMSAANAEKQEAERKRSRAVRISAVAAAVIAIAGAGILYNENRAAARRNAEIQAATNETLRLKDLNLSNAARRNAEIQAATDATFAQDLLSRGDLTGAREMARKSLFVSDSETLVPKSYNVLYHLDYLSSYYDIALQHSGLKFQTWRLSDGTFVTITDMRLSIWSPERGILSVRDVIGEDPKVAADGSAIFIGSPFGSYKYQLQTKKWTKFEIAPASSEDIDISSFAAIDKQILIGCAEEKIYKLQLTATGASKIVHEAPLDDVECSHVHALPGGRVFVRDLRGATEYDPDTLQPIGHYVSSGNEGSPPALAGNLIVMEDYLLRPALYGKADPNPIYQAKSRADVSPSGRYVVYRVKNSQSDNSNGLTYEIYETSGSNNVARFTCACTVRGFSSKDEVVTSGDRTLSLVNPNSGERTALGSLPSEIEQAVVLPGNGAVLAFGRMGAARYLSLASRNTGVARISTGNPNMRRLAYLGASKILTASAPVRADVLQSEKITLKAFDRVNGAYRETWSLDTVYPDFADLRRLSPDRVVLSYQDRSFQSHIALVQVGKGIVKEEVALSKPHVDADTNEVVYETTDGLRAISAGHPDGRVLFEVDRSRMLAWSANGSVVVGVNGERIVSMDLRSPDGARTAVSKNQPVHVCRSSNRVWTIEWVPKEDHEKPLFTLWRRDAALGDATKMVDLASTDEDDPLSLKNLALSIEDPHDQKAKRFTCSDAGAFWTEAGTTPIAIFEEGSARTSSASADERVFASEDGTVLDAGEDGRIKLYAGDTAMPSFVVPSGNSSVSSLVYNKPRNMIVAGFENGRIKAWEVGGSIEPFLDMSTVFAKIRQVAVNDDGTEIAAIGTNGPTYAWPLPYPRHLAGAGR</sequence>
<accession>A0AAV4ZH26</accession>
<dbReference type="Gene3D" id="2.130.10.10">
    <property type="entry name" value="YVTN repeat-like/Quinoprotein amine dehydrogenase"/>
    <property type="match status" value="1"/>
</dbReference>
<dbReference type="InterPro" id="IPR027417">
    <property type="entry name" value="P-loop_NTPase"/>
</dbReference>
<dbReference type="SUPFAM" id="SSF50998">
    <property type="entry name" value="Quinoprotein alcohol dehydrogenase-like"/>
    <property type="match status" value="1"/>
</dbReference>
<reference evidence="3" key="2">
    <citation type="submission" date="2021-08" db="EMBL/GenBank/DDBJ databases">
        <authorList>
            <person name="Tani A."/>
            <person name="Ola A."/>
            <person name="Ogura Y."/>
            <person name="Katsura K."/>
            <person name="Hayashi T."/>
        </authorList>
    </citation>
    <scope>NUCLEOTIDE SEQUENCE</scope>
    <source>
        <strain evidence="3">DSM 16372</strain>
    </source>
</reference>
<dbReference type="PROSITE" id="PS00678">
    <property type="entry name" value="WD_REPEATS_1"/>
    <property type="match status" value="1"/>
</dbReference>
<protein>
    <recommendedName>
        <fullName evidence="2">Novel STAND NTPase 1 domain-containing protein</fullName>
    </recommendedName>
</protein>
<feature type="domain" description="Novel STAND NTPase 1" evidence="2">
    <location>
        <begin position="222"/>
        <end position="613"/>
    </location>
</feature>
<name>A0AAV4ZH26_9HYPH</name>
<reference evidence="3" key="1">
    <citation type="journal article" date="2016" name="Front. Microbiol.">
        <title>Genome Sequence of the Piezophilic, Mesophilic Sulfate-Reducing Bacterium Desulfovibrio indicus J2T.</title>
        <authorList>
            <person name="Cao J."/>
            <person name="Maignien L."/>
            <person name="Shao Z."/>
            <person name="Alain K."/>
            <person name="Jebbar M."/>
        </authorList>
    </citation>
    <scope>NUCLEOTIDE SEQUENCE</scope>
    <source>
        <strain evidence="3">DSM 16372</strain>
    </source>
</reference>
<feature type="region of interest" description="Disordered" evidence="1">
    <location>
        <begin position="320"/>
        <end position="344"/>
    </location>
</feature>
<organism evidence="3 4">
    <name type="scientific">Methylobacterium hispanicum</name>
    <dbReference type="NCBI Taxonomy" id="270350"/>
    <lineage>
        <taxon>Bacteria</taxon>
        <taxon>Pseudomonadati</taxon>
        <taxon>Pseudomonadota</taxon>
        <taxon>Alphaproteobacteria</taxon>
        <taxon>Hyphomicrobiales</taxon>
        <taxon>Methylobacteriaceae</taxon>
        <taxon>Methylobacterium</taxon>
    </lineage>
</organism>
<evidence type="ECO:0000259" key="2">
    <source>
        <dbReference type="Pfam" id="PF20703"/>
    </source>
</evidence>
<dbReference type="InterPro" id="IPR019775">
    <property type="entry name" value="WD40_repeat_CS"/>
</dbReference>
<dbReference type="RefSeq" id="WP_238229735.1">
    <property type="nucleotide sequence ID" value="NZ_BPQO01000004.1"/>
</dbReference>
<dbReference type="InterPro" id="IPR049052">
    <property type="entry name" value="nSTAND1"/>
</dbReference>
<dbReference type="Proteomes" id="UP001055247">
    <property type="component" value="Unassembled WGS sequence"/>
</dbReference>
<dbReference type="InterPro" id="IPR015943">
    <property type="entry name" value="WD40/YVTN_repeat-like_dom_sf"/>
</dbReference>
<dbReference type="Pfam" id="PF20703">
    <property type="entry name" value="nSTAND1"/>
    <property type="match status" value="1"/>
</dbReference>
<evidence type="ECO:0000256" key="1">
    <source>
        <dbReference type="SAM" id="MobiDB-lite"/>
    </source>
</evidence>
<proteinExistence type="predicted"/>
<keyword evidence="4" id="KW-1185">Reference proteome</keyword>
<gene>
    <name evidence="3" type="ORF">BHAOGJBA_1244</name>
</gene>
<evidence type="ECO:0000313" key="4">
    <source>
        <dbReference type="Proteomes" id="UP001055247"/>
    </source>
</evidence>
<dbReference type="EMBL" id="BPQO01000004">
    <property type="protein sequence ID" value="GJD87739.1"/>
    <property type="molecule type" value="Genomic_DNA"/>
</dbReference>